<proteinExistence type="predicted"/>
<accession>A0A917DKT9</accession>
<dbReference type="GO" id="GO:0016787">
    <property type="term" value="F:hydrolase activity"/>
    <property type="evidence" value="ECO:0007669"/>
    <property type="project" value="InterPro"/>
</dbReference>
<dbReference type="InterPro" id="IPR006680">
    <property type="entry name" value="Amidohydro-rel"/>
</dbReference>
<name>A0A917DKT9_9BACL</name>
<dbReference type="GO" id="GO:0019748">
    <property type="term" value="P:secondary metabolic process"/>
    <property type="evidence" value="ECO:0007669"/>
    <property type="project" value="TreeGrafter"/>
</dbReference>
<evidence type="ECO:0000313" key="4">
    <source>
        <dbReference type="Proteomes" id="UP000612456"/>
    </source>
</evidence>
<dbReference type="RefSeq" id="WP_188988034.1">
    <property type="nucleotide sequence ID" value="NZ_BMHP01000001.1"/>
</dbReference>
<dbReference type="EMBL" id="BMHP01000001">
    <property type="protein sequence ID" value="GGD46991.1"/>
    <property type="molecule type" value="Genomic_DNA"/>
</dbReference>
<dbReference type="Gene3D" id="3.20.20.140">
    <property type="entry name" value="Metal-dependent hydrolases"/>
    <property type="match status" value="1"/>
</dbReference>
<dbReference type="GO" id="GO:0005737">
    <property type="term" value="C:cytoplasm"/>
    <property type="evidence" value="ECO:0007669"/>
    <property type="project" value="TreeGrafter"/>
</dbReference>
<evidence type="ECO:0000313" key="3">
    <source>
        <dbReference type="EMBL" id="GGD46991.1"/>
    </source>
</evidence>
<evidence type="ECO:0000256" key="1">
    <source>
        <dbReference type="ARBA" id="ARBA00023239"/>
    </source>
</evidence>
<keyword evidence="4" id="KW-1185">Reference proteome</keyword>
<keyword evidence="1" id="KW-0456">Lyase</keyword>
<feature type="domain" description="Amidohydrolase-related" evidence="2">
    <location>
        <begin position="11"/>
        <end position="354"/>
    </location>
</feature>
<organism evidence="3 4">
    <name type="scientific">Paenibacillus nasutitermitis</name>
    <dbReference type="NCBI Taxonomy" id="1652958"/>
    <lineage>
        <taxon>Bacteria</taxon>
        <taxon>Bacillati</taxon>
        <taxon>Bacillota</taxon>
        <taxon>Bacilli</taxon>
        <taxon>Bacillales</taxon>
        <taxon>Paenibacillaceae</taxon>
        <taxon>Paenibacillus</taxon>
    </lineage>
</organism>
<dbReference type="PANTHER" id="PTHR21240">
    <property type="entry name" value="2-AMINO-3-CARBOXYLMUCONATE-6-SEMIALDEHYDE DECARBOXYLASE"/>
    <property type="match status" value="1"/>
</dbReference>
<dbReference type="GO" id="GO:0016831">
    <property type="term" value="F:carboxy-lyase activity"/>
    <property type="evidence" value="ECO:0007669"/>
    <property type="project" value="InterPro"/>
</dbReference>
<dbReference type="Pfam" id="PF04909">
    <property type="entry name" value="Amidohydro_2"/>
    <property type="match status" value="1"/>
</dbReference>
<evidence type="ECO:0000259" key="2">
    <source>
        <dbReference type="Pfam" id="PF04909"/>
    </source>
</evidence>
<sequence length="361" mass="41269">MSADRRAIIDVDIHHNTPNVQAIFPYLSQVYRDQINEWGLLLPSYPFMNGGKGGRRVDAEPPEGGAAGSSLEYLMRHHMEPFNVDYGILTGEFYSAGTIADVQYAAALCSAYNDYTRDHWLDRDDRLRGSINIPKQHAQLSAQEIRRVGGDKRFVQVLVPGGAEKPYGNTFYDPIFEACVEHDLVFTIHIGNEGQGVNPPPTGAGYVTYYIESRASRTQTMMAHMASLIFNGVFEKFPTLKVVMQEAGVMWIAPYLWKLDQDWKGLRYQTPWVTKPPSEYFRSNMYLSSQPIELTPDPSMFKPMLDAIWADERLLFASDYPHWDFDSPRLAFPKLDPDYRQRIFYDNAAELYKLPPRITQS</sequence>
<dbReference type="AlphaFoldDB" id="A0A917DKT9"/>
<reference evidence="3" key="2">
    <citation type="submission" date="2020-09" db="EMBL/GenBank/DDBJ databases">
        <authorList>
            <person name="Sun Q."/>
            <person name="Zhou Y."/>
        </authorList>
    </citation>
    <scope>NUCLEOTIDE SEQUENCE</scope>
    <source>
        <strain evidence="3">CGMCC 1.15178</strain>
    </source>
</reference>
<reference evidence="3" key="1">
    <citation type="journal article" date="2014" name="Int. J. Syst. Evol. Microbiol.">
        <title>Complete genome sequence of Corynebacterium casei LMG S-19264T (=DSM 44701T), isolated from a smear-ripened cheese.</title>
        <authorList>
            <consortium name="US DOE Joint Genome Institute (JGI-PGF)"/>
            <person name="Walter F."/>
            <person name="Albersmeier A."/>
            <person name="Kalinowski J."/>
            <person name="Ruckert C."/>
        </authorList>
    </citation>
    <scope>NUCLEOTIDE SEQUENCE</scope>
    <source>
        <strain evidence="3">CGMCC 1.15178</strain>
    </source>
</reference>
<dbReference type="SUPFAM" id="SSF51556">
    <property type="entry name" value="Metallo-dependent hydrolases"/>
    <property type="match status" value="1"/>
</dbReference>
<comment type="caution">
    <text evidence="3">The sequence shown here is derived from an EMBL/GenBank/DDBJ whole genome shotgun (WGS) entry which is preliminary data.</text>
</comment>
<dbReference type="InterPro" id="IPR032466">
    <property type="entry name" value="Metal_Hydrolase"/>
</dbReference>
<dbReference type="Proteomes" id="UP000612456">
    <property type="component" value="Unassembled WGS sequence"/>
</dbReference>
<protein>
    <submittedName>
        <fullName evidence="3">Amidohydrolase</fullName>
    </submittedName>
</protein>
<gene>
    <name evidence="3" type="ORF">GCM10010911_00640</name>
</gene>
<dbReference type="InterPro" id="IPR032465">
    <property type="entry name" value="ACMSD"/>
</dbReference>
<dbReference type="PANTHER" id="PTHR21240:SF28">
    <property type="entry name" value="ISO-OROTATE DECARBOXYLASE (EUROFUNG)"/>
    <property type="match status" value="1"/>
</dbReference>